<keyword evidence="2" id="KW-0812">Transmembrane</keyword>
<evidence type="ECO:0000313" key="3">
    <source>
        <dbReference type="EMBL" id="CAE7362103.1"/>
    </source>
</evidence>
<feature type="transmembrane region" description="Helical" evidence="2">
    <location>
        <begin position="1051"/>
        <end position="1066"/>
    </location>
</feature>
<comment type="caution">
    <text evidence="3">The sequence shown here is derived from an EMBL/GenBank/DDBJ whole genome shotgun (WGS) entry which is preliminary data.</text>
</comment>
<protein>
    <submittedName>
        <fullName evidence="3">Uncharacterized protein</fullName>
    </submittedName>
</protein>
<keyword evidence="2" id="KW-1133">Transmembrane helix</keyword>
<feature type="transmembrane region" description="Helical" evidence="2">
    <location>
        <begin position="1099"/>
        <end position="1119"/>
    </location>
</feature>
<keyword evidence="4" id="KW-1185">Reference proteome</keyword>
<reference evidence="3" key="1">
    <citation type="submission" date="2021-02" db="EMBL/GenBank/DDBJ databases">
        <authorList>
            <person name="Dougan E. K."/>
            <person name="Rhodes N."/>
            <person name="Thang M."/>
            <person name="Chan C."/>
        </authorList>
    </citation>
    <scope>NUCLEOTIDE SEQUENCE</scope>
</reference>
<feature type="transmembrane region" description="Helical" evidence="2">
    <location>
        <begin position="1270"/>
        <end position="1293"/>
    </location>
</feature>
<feature type="transmembrane region" description="Helical" evidence="2">
    <location>
        <begin position="1139"/>
        <end position="1158"/>
    </location>
</feature>
<feature type="transmembrane region" description="Helical" evidence="2">
    <location>
        <begin position="1019"/>
        <end position="1039"/>
    </location>
</feature>
<evidence type="ECO:0000256" key="2">
    <source>
        <dbReference type="SAM" id="Phobius"/>
    </source>
</evidence>
<feature type="transmembrane region" description="Helical" evidence="2">
    <location>
        <begin position="1345"/>
        <end position="1367"/>
    </location>
</feature>
<dbReference type="CDD" id="cd22265">
    <property type="entry name" value="UDM1_RNF168"/>
    <property type="match status" value="1"/>
</dbReference>
<feature type="transmembrane region" description="Helical" evidence="2">
    <location>
        <begin position="1072"/>
        <end position="1092"/>
    </location>
</feature>
<keyword evidence="2" id="KW-0472">Membrane</keyword>
<accession>A0A812PY53</accession>
<name>A0A812PY53_SYMPI</name>
<proteinExistence type="predicted"/>
<feature type="region of interest" description="Disordered" evidence="1">
    <location>
        <begin position="1863"/>
        <end position="1887"/>
    </location>
</feature>
<dbReference type="OrthoDB" id="428948at2759"/>
<gene>
    <name evidence="3" type="ORF">SPIL2461_LOCUS8687</name>
</gene>
<organism evidence="3 4">
    <name type="scientific">Symbiodinium pilosum</name>
    <name type="common">Dinoflagellate</name>
    <dbReference type="NCBI Taxonomy" id="2952"/>
    <lineage>
        <taxon>Eukaryota</taxon>
        <taxon>Sar</taxon>
        <taxon>Alveolata</taxon>
        <taxon>Dinophyceae</taxon>
        <taxon>Suessiales</taxon>
        <taxon>Symbiodiniaceae</taxon>
        <taxon>Symbiodinium</taxon>
    </lineage>
</organism>
<feature type="compositionally biased region" description="Acidic residues" evidence="1">
    <location>
        <begin position="674"/>
        <end position="688"/>
    </location>
</feature>
<feature type="compositionally biased region" description="Basic and acidic residues" evidence="1">
    <location>
        <begin position="689"/>
        <end position="702"/>
    </location>
</feature>
<evidence type="ECO:0000256" key="1">
    <source>
        <dbReference type="SAM" id="MobiDB-lite"/>
    </source>
</evidence>
<evidence type="ECO:0000313" key="4">
    <source>
        <dbReference type="Proteomes" id="UP000649617"/>
    </source>
</evidence>
<feature type="transmembrane region" description="Helical" evidence="2">
    <location>
        <begin position="1178"/>
        <end position="1198"/>
    </location>
</feature>
<feature type="region of interest" description="Disordered" evidence="1">
    <location>
        <begin position="669"/>
        <end position="702"/>
    </location>
</feature>
<sequence length="2016" mass="223828">MAPHVLASAIASAGAGRHTSPTLWRAYAARASEVRRRLTLRDLRRLLQGHAAAAKKDISLFRDLLEDASWKGDPQASAKDLCFVAIALAKLRCSKDIFETVTTHFEENSMKELESIDVSSLANAFSRVALMHKVCWAKISQRLRTDASSALLPPAAATMALNAFAVVKQCDAELFEIVVESSVRPCIADFTLTQSALLLDAVARCGSVTERLAPDLFRSLMRLWLSQGHLQELASPEDLAHLASSAVKLSILQEEELNAALAAAGLQHVGQFSSSQMALFCSSLARLPSTGRAAFLGVAALQVQPVLRFSSFVDLGLLAQAFLSCGITLTREASRLYLARLAAAAKDELANLAQPGTSDLVNSLAAALERIAEGSLKTLIGIDEKLLAAVRPLTLELAARQALRPRTAAAVLALHAHFNVRDVEVFEALPADDSSQIDFGATVAGRLLRPLGALGYPSQPFLVSIDGTLGSASGTWQRSLPALAADLFAAALLDFACISERSVTSLCVAAKRQCQQNSLDDAALQSKCAGELAAASYAWLQQVPGHEEACWLADWAEEVLSATGPQHDLSPLPSSALLRSVFATLQRLQESGDEVRVAWPLHGFRADLLLRRPGEMPLAVEVCSKECFYTGSKQLLASCELKQRVLAAYASLVQVDYWDWPAQPEVKFVPVGDTESDEDDDDLDDDEEASRSRRSSTEESRSRVLDIMSTAKKGHALREAARYCADEYRLLCLGAVSCERLKVLRYCKYQRQQAMQVSKWPGNGKEKVTAKLRLLEVEKLWRKTLAELEESDFLCIASGDQTDLQFESRVEKQMDMMSWWETAFHDWVRALNSLTPTDFAEKVTLLRIEYGQENLNSFLQSLSLELPWTRVEARVRDMPGIELYASSPVQLTPWELFAPSERNFNVVGCEEVRGFTEADEMESFLASISIEKFEPKSLVVACSETWQVLQELGGKVFSGQRSLLYKATYSISPAVQLFELLDRDLAVTLKALVDAGQSSQCFNTVVGKALLREALHRTFWLRGLNVATNLCFVVLLVFLGRKVQTQQKPEHKLLVVFVFLGGWVFFSSLCKILTGLCLFVDKTICITSLLAAIGKHLTLWNALIVLSEAFTIFVCFRFMACVLDPHLTGFSFFETHPVMISALVLIRWNLLAIDFLQIEQVGRRVVPIVHAVSRPPSVYFLFFLVFILTGSFQAYSVFPIEENVGGANKVLDTFLKIFRLEVLGDFDLNELEGINDKLVARSMNGTIKGDVDSDPADWSDKYHRGVRFEFMALSLGVTVVVMNVYIGLLGSLYDKAAQKKNQLYSHYLASCCYRHLCEKQLQSCCLACVRRITKPPKQKQPGERVVWLAYDKVVLCFLFGLLCSPVLRLPEPVPYLMRTPPNFPAVFNREPATVMSFLLLVTRAVATKTGATSGTEGVDLSHLDLDEKVEPVDYEKMLEEAAQAPSIPPLPGGITQSEHEVQMANLEVRLRQHCLDLIGPTVRRAAAFEHDVTQVQDDLQLKSAQISELMLTANKVEQQVATIENFRIELAKYDSERKQWQATATDSLSCMKQDLDVFRYELERMDASVQGTQRTVDRVVGELGRVQDVGDSLRADLEKRLSQQSKMLNVFKTDLEVKLVSLENRYDKLSDDLWGEETGLAKVMHDLSHTNEVVTSMSTEFASMKHDKASIAQLQMVQEEVNNFTLETNNNVTALQQTVDRMMADMKAHFQTATNTVAAHNAAMLQEVRTAYQEELHEAAQVRKKVDEFMQSEREYRRALEDSICKSQAQTEDLVRQVTSEVEEVGKLRRRDRNSQEVEIKAVAKQLSTVQDSSQQVKQSLEHLSAAIWTMVQCERAASALDLQDDQDRSKIALMGYKEEQTGERCRGSRTRSVRGRASSPSTSEADGQTIINVDERCLSCCGKAQTVLSGFKMACLQYSPAPVVFSRKTYNRSDLLGLREKMLSQVHDMLEQGPVSFDKSEVFGPTVNSTINSGAIVDSLTGPLLGKCGCVVVQGLWLRHAYPKISNEVRMAYPL</sequence>
<dbReference type="EMBL" id="CAJNIZ010014446">
    <property type="protein sequence ID" value="CAE7362103.1"/>
    <property type="molecule type" value="Genomic_DNA"/>
</dbReference>
<dbReference type="Proteomes" id="UP000649617">
    <property type="component" value="Unassembled WGS sequence"/>
</dbReference>